<evidence type="ECO:0000313" key="1">
    <source>
        <dbReference type="EMBL" id="RRF88285.1"/>
    </source>
</evidence>
<dbReference type="Proteomes" id="UP000283868">
    <property type="component" value="Unassembled WGS sequence"/>
</dbReference>
<protein>
    <submittedName>
        <fullName evidence="1">DUF815 domain-containing protein</fullName>
    </submittedName>
</protein>
<sequence>MAVKTEVEFRQRQFVVTDELKNQLAQMADFLTSGCSKFGILLCGTCGNGKSTLVKAFQSLLNTLNLRNELRKENWGIRIITAREIANLCKTDFKTWHNLTRDPMLAIDDLGTEPLEVLDYGNVLNPVVDLLMKRYDEQLFTLITTNLRPQEIREKYGERMTDRFNEMMEKIIYKNESYRLAQS</sequence>
<proteinExistence type="predicted"/>
<organism evidence="1 2">
    <name type="scientific">Prevotella intermedia</name>
    <dbReference type="NCBI Taxonomy" id="28131"/>
    <lineage>
        <taxon>Bacteria</taxon>
        <taxon>Pseudomonadati</taxon>
        <taxon>Bacteroidota</taxon>
        <taxon>Bacteroidia</taxon>
        <taxon>Bacteroidales</taxon>
        <taxon>Prevotellaceae</taxon>
        <taxon>Prevotella</taxon>
    </lineage>
</organism>
<dbReference type="Gene3D" id="3.40.50.300">
    <property type="entry name" value="P-loop containing nucleotide triphosphate hydrolases"/>
    <property type="match status" value="1"/>
</dbReference>
<dbReference type="Pfam" id="PF05673">
    <property type="entry name" value="DUF815"/>
    <property type="match status" value="1"/>
</dbReference>
<evidence type="ECO:0000313" key="2">
    <source>
        <dbReference type="Proteomes" id="UP000283868"/>
    </source>
</evidence>
<dbReference type="InterPro" id="IPR027417">
    <property type="entry name" value="P-loop_NTPase"/>
</dbReference>
<comment type="caution">
    <text evidence="1">The sequence shown here is derived from an EMBL/GenBank/DDBJ whole genome shotgun (WGS) entry which is preliminary data.</text>
</comment>
<name>A0A3R8HR14_PREIN</name>
<accession>A0A3R8HR14</accession>
<dbReference type="EMBL" id="QXEN01000002">
    <property type="protein sequence ID" value="RRF88285.1"/>
    <property type="molecule type" value="Genomic_DNA"/>
</dbReference>
<dbReference type="InterPro" id="IPR008533">
    <property type="entry name" value="DUF815"/>
</dbReference>
<keyword evidence="2" id="KW-1185">Reference proteome</keyword>
<dbReference type="SUPFAM" id="SSF52540">
    <property type="entry name" value="P-loop containing nucleoside triphosphate hydrolases"/>
    <property type="match status" value="1"/>
</dbReference>
<dbReference type="AlphaFoldDB" id="A0A3R8HR14"/>
<gene>
    <name evidence="1" type="ORF">D2S45_02780</name>
</gene>
<reference evidence="1 2" key="1">
    <citation type="submission" date="2018-08" db="EMBL/GenBank/DDBJ databases">
        <title>Comparative analysis of Prevotella intermedia strains.</title>
        <authorList>
            <person name="Moon J.-H."/>
            <person name="Lee J.-H."/>
        </authorList>
    </citation>
    <scope>NUCLEOTIDE SEQUENCE [LARGE SCALE GENOMIC DNA]</scope>
    <source>
        <strain evidence="1 2">ATCC 15033</strain>
    </source>
</reference>